<feature type="transmembrane region" description="Helical" evidence="1">
    <location>
        <begin position="25"/>
        <end position="46"/>
    </location>
</feature>
<reference evidence="2 3" key="1">
    <citation type="journal article" date="2020" name="ISME J.">
        <title>Comparative genomics reveals insights into cyanobacterial evolution and habitat adaptation.</title>
        <authorList>
            <person name="Chen M.Y."/>
            <person name="Teng W.K."/>
            <person name="Zhao L."/>
            <person name="Hu C.X."/>
            <person name="Zhou Y.K."/>
            <person name="Han B.P."/>
            <person name="Song L.R."/>
            <person name="Shu W.S."/>
        </authorList>
    </citation>
    <scope>NUCLEOTIDE SEQUENCE [LARGE SCALE GENOMIC DNA]</scope>
    <source>
        <strain evidence="2 3">FACHB-3921</strain>
    </source>
</reference>
<keyword evidence="3" id="KW-1185">Reference proteome</keyword>
<keyword evidence="1" id="KW-0472">Membrane</keyword>
<evidence type="ECO:0000313" key="2">
    <source>
        <dbReference type="EMBL" id="MBD2255649.1"/>
    </source>
</evidence>
<evidence type="ECO:0000313" key="3">
    <source>
        <dbReference type="Proteomes" id="UP000621307"/>
    </source>
</evidence>
<accession>A0ABR8BPV0</accession>
<protein>
    <submittedName>
        <fullName evidence="2">Uncharacterized protein</fullName>
    </submittedName>
</protein>
<keyword evidence="1" id="KW-0812">Transmembrane</keyword>
<keyword evidence="1" id="KW-1133">Transmembrane helix</keyword>
<dbReference type="RefSeq" id="WP_190572678.1">
    <property type="nucleotide sequence ID" value="NZ_JACJQL010000112.1"/>
</dbReference>
<dbReference type="Proteomes" id="UP000621307">
    <property type="component" value="Unassembled WGS sequence"/>
</dbReference>
<dbReference type="EMBL" id="JACJQL010000112">
    <property type="protein sequence ID" value="MBD2255649.1"/>
    <property type="molecule type" value="Genomic_DNA"/>
</dbReference>
<proteinExistence type="predicted"/>
<name>A0ABR8BPV0_9NOSO</name>
<gene>
    <name evidence="2" type="ORF">H6G14_31130</name>
</gene>
<evidence type="ECO:0000256" key="1">
    <source>
        <dbReference type="SAM" id="Phobius"/>
    </source>
</evidence>
<organism evidence="2 3">
    <name type="scientific">Nostoc parmelioides FACHB-3921</name>
    <dbReference type="NCBI Taxonomy" id="2692909"/>
    <lineage>
        <taxon>Bacteria</taxon>
        <taxon>Bacillati</taxon>
        <taxon>Cyanobacteriota</taxon>
        <taxon>Cyanophyceae</taxon>
        <taxon>Nostocales</taxon>
        <taxon>Nostocaceae</taxon>
        <taxon>Nostoc</taxon>
    </lineage>
</organism>
<comment type="caution">
    <text evidence="2">The sequence shown here is derived from an EMBL/GenBank/DDBJ whole genome shotgun (WGS) entry which is preliminary data.</text>
</comment>
<sequence length="50" mass="5105">MGGAVGATAGGAIALPLFPYHPPTLPLGALLWLLGFGSWGVLRIVAVEEF</sequence>